<dbReference type="STRING" id="6265.A0A0B2UW53"/>
<gene>
    <name evidence="4" type="primary">wrt-1</name>
    <name evidence="4" type="ORF">Tcan_18248</name>
</gene>
<dbReference type="AlphaFoldDB" id="A0A0B2UW53"/>
<feature type="region of interest" description="Disordered" evidence="2">
    <location>
        <begin position="252"/>
        <end position="361"/>
    </location>
</feature>
<keyword evidence="5" id="KW-1185">Reference proteome</keyword>
<dbReference type="PANTHER" id="PTHR46706">
    <property type="entry name" value="PROTEIN QUA-1-RELATED"/>
    <property type="match status" value="1"/>
</dbReference>
<feature type="compositionally biased region" description="Polar residues" evidence="2">
    <location>
        <begin position="784"/>
        <end position="796"/>
    </location>
</feature>
<feature type="compositionally biased region" description="Pro residues" evidence="2">
    <location>
        <begin position="327"/>
        <end position="338"/>
    </location>
</feature>
<feature type="compositionally biased region" description="Basic residues" evidence="2">
    <location>
        <begin position="257"/>
        <end position="266"/>
    </location>
</feature>
<feature type="compositionally biased region" description="Pro residues" evidence="2">
    <location>
        <begin position="591"/>
        <end position="603"/>
    </location>
</feature>
<evidence type="ECO:0000256" key="2">
    <source>
        <dbReference type="SAM" id="MobiDB-lite"/>
    </source>
</evidence>
<organism evidence="4 5">
    <name type="scientific">Toxocara canis</name>
    <name type="common">Canine roundworm</name>
    <dbReference type="NCBI Taxonomy" id="6265"/>
    <lineage>
        <taxon>Eukaryota</taxon>
        <taxon>Metazoa</taxon>
        <taxon>Ecdysozoa</taxon>
        <taxon>Nematoda</taxon>
        <taxon>Chromadorea</taxon>
        <taxon>Rhabditida</taxon>
        <taxon>Spirurina</taxon>
        <taxon>Ascaridomorpha</taxon>
        <taxon>Ascaridoidea</taxon>
        <taxon>Toxocaridae</taxon>
        <taxon>Toxocara</taxon>
    </lineage>
</organism>
<evidence type="ECO:0000256" key="3">
    <source>
        <dbReference type="SAM" id="SignalP"/>
    </source>
</evidence>
<feature type="compositionally biased region" description="Pro residues" evidence="2">
    <location>
        <begin position="674"/>
        <end position="683"/>
    </location>
</feature>
<protein>
    <submittedName>
        <fullName evidence="4">Warthog protein 1</fullName>
    </submittedName>
</protein>
<feature type="compositionally biased region" description="Low complexity" evidence="2">
    <location>
        <begin position="391"/>
        <end position="402"/>
    </location>
</feature>
<dbReference type="InterPro" id="IPR052140">
    <property type="entry name" value="Dev_Signal_Hedgehog-like"/>
</dbReference>
<evidence type="ECO:0000313" key="4">
    <source>
        <dbReference type="EMBL" id="KHN73317.1"/>
    </source>
</evidence>
<accession>A0A0B2UW53</accession>
<dbReference type="EMBL" id="JPKZ01003125">
    <property type="protein sequence ID" value="KHN73317.1"/>
    <property type="molecule type" value="Genomic_DNA"/>
</dbReference>
<keyword evidence="1" id="KW-0217">Developmental protein</keyword>
<feature type="signal peptide" evidence="3">
    <location>
        <begin position="1"/>
        <end position="19"/>
    </location>
</feature>
<feature type="compositionally biased region" description="Basic and acidic residues" evidence="2">
    <location>
        <begin position="273"/>
        <end position="291"/>
    </location>
</feature>
<dbReference type="OrthoDB" id="5860691at2759"/>
<feature type="region of interest" description="Disordered" evidence="2">
    <location>
        <begin position="436"/>
        <end position="465"/>
    </location>
</feature>
<name>A0A0B2UW53_TOXCA</name>
<feature type="chain" id="PRO_5002077685" evidence="3">
    <location>
        <begin position="20"/>
        <end position="808"/>
    </location>
</feature>
<feature type="region of interest" description="Disordered" evidence="2">
    <location>
        <begin position="664"/>
        <end position="683"/>
    </location>
</feature>
<feature type="compositionally biased region" description="Polar residues" evidence="2">
    <location>
        <begin position="513"/>
        <end position="528"/>
    </location>
</feature>
<feature type="region of interest" description="Disordered" evidence="2">
    <location>
        <begin position="758"/>
        <end position="808"/>
    </location>
</feature>
<comment type="caution">
    <text evidence="4">The sequence shown here is derived from an EMBL/GenBank/DDBJ whole genome shotgun (WGS) entry which is preliminary data.</text>
</comment>
<dbReference type="Proteomes" id="UP000031036">
    <property type="component" value="Unassembled WGS sequence"/>
</dbReference>
<evidence type="ECO:0000313" key="5">
    <source>
        <dbReference type="Proteomes" id="UP000031036"/>
    </source>
</evidence>
<feature type="compositionally biased region" description="Low complexity" evidence="2">
    <location>
        <begin position="442"/>
        <end position="465"/>
    </location>
</feature>
<dbReference type="PANTHER" id="PTHR46706:SF12">
    <property type="entry name" value="PROTEIN QUA-1-RELATED"/>
    <property type="match status" value="1"/>
</dbReference>
<reference evidence="4 5" key="1">
    <citation type="submission" date="2014-11" db="EMBL/GenBank/DDBJ databases">
        <title>Genetic blueprint of the zoonotic pathogen Toxocara canis.</title>
        <authorList>
            <person name="Zhu X.-Q."/>
            <person name="Korhonen P.K."/>
            <person name="Cai H."/>
            <person name="Young N.D."/>
            <person name="Nejsum P."/>
            <person name="von Samson-Himmelstjerna G."/>
            <person name="Boag P.R."/>
            <person name="Tan P."/>
            <person name="Li Q."/>
            <person name="Min J."/>
            <person name="Yang Y."/>
            <person name="Wang X."/>
            <person name="Fang X."/>
            <person name="Hall R.S."/>
            <person name="Hofmann A."/>
            <person name="Sternberg P.W."/>
            <person name="Jex A.R."/>
            <person name="Gasser R.B."/>
        </authorList>
    </citation>
    <scope>NUCLEOTIDE SEQUENCE [LARGE SCALE GENOMIC DNA]</scope>
    <source>
        <strain evidence="4">PN_DK_2014</strain>
    </source>
</reference>
<proteinExistence type="predicted"/>
<sequence length="808" mass="86101">MREVLIVFLLLAIVKQSLQSFCGSTGVPFSFEVLPSGAPVLGCAQPSCVASPDYVEEDSNFLTDSEGQSDGFFREGDKELKRFRDQSAHKLIANCSGNFADLSCPRKDQWVGGIEFIDHPRQPLILQCCTFEGLRFSQDVGVTNVGPGEAITGGEVVREGRQISFDVIANVRKVMDANTHEISYEVTVRRMNCLPDPPEPEVPFDTGVSDEVVKILTKATNGGSLATESNMGKKESPGHLSEEKAFAVMTQKFDEKKHKKKNKIHRPFTTIKPEPEPGQHGEREIADKTDSRSVSSVQAPPPEQNPGTSQGGKVAAERVAQPISPLLNPPPQPLPQPVPQLGAPNLAPPPTAGGSQQGVSEQQSVMRIINVSLSSTQNAASGQPQIGGIDSAATQQQPSQQAANINTQAQNYNGQYGQPQNSFTHQQYQSFNGQTKNEQFYGNTGNPNNPQGGAAQNANGNNFGAQILNNQNVNANQQNAIPNSQSKAVDNYNNEQRGQSQVYNAGQHSGYNANIQNVQSPLPTQGASSPAFPQHPFPTLPPHPFVPAALPPSPFSNLWSPYGAQQQQRQQQQQQQQQQQLQGGPQLALPTPLPIFQPQPFHPGFPLLPTQTPAAPVLFGAPLLSVNSGFAQPGIIPGTSLARGNVNVQQPAVDPQRAAAVLVGSSAGDGGPQPQLPPAPATLPPPTLPPLPSFEQMMAIFGVRNGTLATLPTLPTIPTLAPFSVVTPAPPPPSHLQGNVSPIPTVRDGYGMPQHYQPTAQNAVPPGPIPANAQLQAGAPVPQQFANPRQNSVATDDSTRAPLPVQQK</sequence>
<evidence type="ECO:0000256" key="1">
    <source>
        <dbReference type="ARBA" id="ARBA00022473"/>
    </source>
</evidence>
<feature type="region of interest" description="Disordered" evidence="2">
    <location>
        <begin position="376"/>
        <end position="402"/>
    </location>
</feature>
<feature type="compositionally biased region" description="Pro residues" evidence="2">
    <location>
        <begin position="533"/>
        <end position="554"/>
    </location>
</feature>
<keyword evidence="3" id="KW-0732">Signal</keyword>
<feature type="region of interest" description="Disordered" evidence="2">
    <location>
        <begin position="513"/>
        <end position="604"/>
    </location>
</feature>
<feature type="compositionally biased region" description="Low complexity" evidence="2">
    <location>
        <begin position="565"/>
        <end position="582"/>
    </location>
</feature>